<feature type="compositionally biased region" description="Low complexity" evidence="3">
    <location>
        <begin position="28"/>
        <end position="46"/>
    </location>
</feature>
<dbReference type="PANTHER" id="PTHR10277">
    <property type="entry name" value="HOMOCITRATE SYNTHASE-RELATED"/>
    <property type="match status" value="1"/>
</dbReference>
<dbReference type="InterPro" id="IPR000891">
    <property type="entry name" value="PYR_CT"/>
</dbReference>
<evidence type="ECO:0000313" key="6">
    <source>
        <dbReference type="Proteomes" id="UP000019373"/>
    </source>
</evidence>
<feature type="region of interest" description="Disordered" evidence="3">
    <location>
        <begin position="106"/>
        <end position="128"/>
    </location>
</feature>
<comment type="similarity">
    <text evidence="2">Belongs to the alpha-IPM synthase/homocitrate synthase family.</text>
</comment>
<dbReference type="PANTHER" id="PTHR10277:SF48">
    <property type="entry name" value="HOMOCITRATE SYNTHASE, CYTOSOLIC ISOZYME-RELATED"/>
    <property type="match status" value="1"/>
</dbReference>
<feature type="compositionally biased region" description="Polar residues" evidence="3">
    <location>
        <begin position="12"/>
        <end position="27"/>
    </location>
</feature>
<protein>
    <recommendedName>
        <fullName evidence="4">Pyruvate carboxyltransferase domain-containing protein</fullName>
    </recommendedName>
</protein>
<dbReference type="PROSITE" id="PS00815">
    <property type="entry name" value="AIPM_HOMOCIT_SYNTH_1"/>
    <property type="match status" value="1"/>
</dbReference>
<dbReference type="GO" id="GO:0005739">
    <property type="term" value="C:mitochondrion"/>
    <property type="evidence" value="ECO:0007669"/>
    <property type="project" value="TreeGrafter"/>
</dbReference>
<name>U1I000_ENDPU</name>
<dbReference type="InterPro" id="IPR050073">
    <property type="entry name" value="2-IPM_HCS-like"/>
</dbReference>
<feature type="compositionally biased region" description="Basic and acidic residues" evidence="3">
    <location>
        <begin position="1"/>
        <end position="11"/>
    </location>
</feature>
<reference evidence="6" key="1">
    <citation type="journal article" date="2014" name="BMC Genomics">
        <title>Genome characteristics reveal the impact of lichenization on lichen-forming fungus Endocarpon pusillum Hedwig (Verrucariales, Ascomycota).</title>
        <authorList>
            <person name="Wang Y.-Y."/>
            <person name="Liu B."/>
            <person name="Zhang X.-Y."/>
            <person name="Zhou Q.-M."/>
            <person name="Zhang T."/>
            <person name="Li H."/>
            <person name="Yu Y.-F."/>
            <person name="Zhang X.-L."/>
            <person name="Hao X.-Y."/>
            <person name="Wang M."/>
            <person name="Wang L."/>
            <person name="Wei J.-C."/>
        </authorList>
    </citation>
    <scope>NUCLEOTIDE SEQUENCE [LARGE SCALE GENOMIC DNA]</scope>
    <source>
        <strain evidence="6">Z07020 / HMAS-L-300199</strain>
    </source>
</reference>
<feature type="domain" description="Pyruvate carboxyltransferase" evidence="4">
    <location>
        <begin position="187"/>
        <end position="363"/>
    </location>
</feature>
<keyword evidence="6" id="KW-1185">Reference proteome</keyword>
<gene>
    <name evidence="5" type="ORF">EPUS_09006</name>
</gene>
<evidence type="ECO:0000259" key="4">
    <source>
        <dbReference type="Pfam" id="PF00682"/>
    </source>
</evidence>
<evidence type="ECO:0000256" key="2">
    <source>
        <dbReference type="RuleBase" id="RU003523"/>
    </source>
</evidence>
<sequence length="401" mass="44240">MGKLKSKDRQARSSSRPVPRTSKASEASQQQEQQQQRPPSSRPRLQGPIVYPHQLRAQFATGSSDPDASISLANMLAYTYSDEAMQADMRAASPLLRHAIAYRSASEQERRRMKESLPDVVEQEKRRTSPMLQQVAFHRPYVAAKCPTGGVKVPGHGDGTVREDEDHDEGAVTEASSLCSSCNFSNFRIIDSTLREGEQFATAFFDTAQKIKIAKALDDFGVEYIELTSPAASEQQVEFTFYGPLGNEGLDFDPHPVPHGRRKDSRSTGVDGINVAIGTSSHLMKHSHNKDLAYISIKANKVIEYVKAHNLEIRFSGEDSFRSDFAEILKLYSSVDRLGANRVGIADTVGSATPREVFDKIDCAKSWAVTSRLISTMTQGVLSRTPTALSNLEPRTSTLQC</sequence>
<dbReference type="RefSeq" id="XP_007786130.1">
    <property type="nucleotide sequence ID" value="XM_007787940.1"/>
</dbReference>
<dbReference type="Proteomes" id="UP000019373">
    <property type="component" value="Unassembled WGS sequence"/>
</dbReference>
<dbReference type="GO" id="GO:0019878">
    <property type="term" value="P:lysine biosynthetic process via aminoadipic acid"/>
    <property type="evidence" value="ECO:0007669"/>
    <property type="project" value="TreeGrafter"/>
</dbReference>
<dbReference type="InterPro" id="IPR002034">
    <property type="entry name" value="AIPM/Hcit_synth_CS"/>
</dbReference>
<organism evidence="5 6">
    <name type="scientific">Endocarpon pusillum (strain Z07020 / HMAS-L-300199)</name>
    <name type="common">Lichen-forming fungus</name>
    <dbReference type="NCBI Taxonomy" id="1263415"/>
    <lineage>
        <taxon>Eukaryota</taxon>
        <taxon>Fungi</taxon>
        <taxon>Dikarya</taxon>
        <taxon>Ascomycota</taxon>
        <taxon>Pezizomycotina</taxon>
        <taxon>Eurotiomycetes</taxon>
        <taxon>Chaetothyriomycetidae</taxon>
        <taxon>Verrucariales</taxon>
        <taxon>Verrucariaceae</taxon>
        <taxon>Endocarpon</taxon>
    </lineage>
</organism>
<evidence type="ECO:0000256" key="1">
    <source>
        <dbReference type="ARBA" id="ARBA00022679"/>
    </source>
</evidence>
<dbReference type="GeneID" id="19243843"/>
<proteinExistence type="inferred from homology"/>
<evidence type="ECO:0000313" key="5">
    <source>
        <dbReference type="EMBL" id="ERF76525.1"/>
    </source>
</evidence>
<dbReference type="EMBL" id="KE720747">
    <property type="protein sequence ID" value="ERF76525.1"/>
    <property type="molecule type" value="Genomic_DNA"/>
</dbReference>
<evidence type="ECO:0000256" key="3">
    <source>
        <dbReference type="SAM" id="MobiDB-lite"/>
    </source>
</evidence>
<feature type="region of interest" description="Disordered" evidence="3">
    <location>
        <begin position="1"/>
        <end position="47"/>
    </location>
</feature>
<accession>U1I000</accession>
<dbReference type="Gene3D" id="3.20.20.70">
    <property type="entry name" value="Aldolase class I"/>
    <property type="match status" value="1"/>
</dbReference>
<dbReference type="eggNOG" id="KOG2367">
    <property type="taxonomic scope" value="Eukaryota"/>
</dbReference>
<dbReference type="GO" id="GO:0004410">
    <property type="term" value="F:homocitrate synthase activity"/>
    <property type="evidence" value="ECO:0007669"/>
    <property type="project" value="TreeGrafter"/>
</dbReference>
<dbReference type="InterPro" id="IPR013785">
    <property type="entry name" value="Aldolase_TIM"/>
</dbReference>
<dbReference type="OrthoDB" id="2015253at2759"/>
<dbReference type="HOGENOM" id="CLU_687019_0_0_1"/>
<dbReference type="Pfam" id="PF00682">
    <property type="entry name" value="HMGL-like"/>
    <property type="match status" value="1"/>
</dbReference>
<feature type="compositionally biased region" description="Basic and acidic residues" evidence="3">
    <location>
        <begin position="106"/>
        <end position="127"/>
    </location>
</feature>
<keyword evidence="1 2" id="KW-0808">Transferase</keyword>
<dbReference type="AlphaFoldDB" id="U1I000"/>
<dbReference type="SUPFAM" id="SSF51569">
    <property type="entry name" value="Aldolase"/>
    <property type="match status" value="1"/>
</dbReference>